<comment type="caution">
    <text evidence="1">The sequence shown here is derived from an EMBL/GenBank/DDBJ whole genome shotgun (WGS) entry which is preliminary data.</text>
</comment>
<sequence>MRKSFFNKQLIESYTYKSVTCVYILLLFLCSTTVFSQNIAISRTLTDTSGEVLIGVNVSVKGITNGTITDLRDCKEIIGTFARNPNGHRPPIKICKLITAFV</sequence>
<name>A0A5J4S323_9ZZZZ</name>
<organism evidence="1">
    <name type="scientific">termite gut metagenome</name>
    <dbReference type="NCBI Taxonomy" id="433724"/>
    <lineage>
        <taxon>unclassified sequences</taxon>
        <taxon>metagenomes</taxon>
        <taxon>organismal metagenomes</taxon>
    </lineage>
</organism>
<accession>A0A5J4S323</accession>
<reference evidence="1" key="1">
    <citation type="submission" date="2019-03" db="EMBL/GenBank/DDBJ databases">
        <title>Single cell metagenomics reveals metabolic interactions within the superorganism composed of flagellate Streblomastix strix and complex community of Bacteroidetes bacteria on its surface.</title>
        <authorList>
            <person name="Treitli S.C."/>
            <person name="Kolisko M."/>
            <person name="Husnik F."/>
            <person name="Keeling P."/>
            <person name="Hampl V."/>
        </authorList>
    </citation>
    <scope>NUCLEOTIDE SEQUENCE</scope>
    <source>
        <strain evidence="1">STM</strain>
    </source>
</reference>
<evidence type="ECO:0000313" key="1">
    <source>
        <dbReference type="EMBL" id="KAA6340474.1"/>
    </source>
</evidence>
<dbReference type="AlphaFoldDB" id="A0A5J4S323"/>
<dbReference type="EMBL" id="SNRY01000458">
    <property type="protein sequence ID" value="KAA6340474.1"/>
    <property type="molecule type" value="Genomic_DNA"/>
</dbReference>
<proteinExistence type="predicted"/>
<protein>
    <submittedName>
        <fullName evidence="1">TonB-dependent receptor SusC</fullName>
    </submittedName>
</protein>
<keyword evidence="1" id="KW-0675">Receptor</keyword>
<gene>
    <name evidence="1" type="ORF">EZS27_011668</name>
</gene>